<feature type="transmembrane region" description="Helical" evidence="2">
    <location>
        <begin position="14"/>
        <end position="35"/>
    </location>
</feature>
<evidence type="ECO:0000256" key="1">
    <source>
        <dbReference type="SAM" id="MobiDB-lite"/>
    </source>
</evidence>
<keyword evidence="2" id="KW-0812">Transmembrane</keyword>
<keyword evidence="2" id="KW-1133">Transmembrane helix</keyword>
<keyword evidence="4" id="KW-1185">Reference proteome</keyword>
<dbReference type="InParanoid" id="B4KUU0"/>
<dbReference type="OMA" id="YTEVMEQ"/>
<gene>
    <name evidence="3" type="primary">Dmoj\GI13729</name>
    <name evidence="3" type="ORF">Dmoj_GI13729</name>
</gene>
<feature type="region of interest" description="Disordered" evidence="1">
    <location>
        <begin position="130"/>
        <end position="178"/>
    </location>
</feature>
<organism evidence="3 4">
    <name type="scientific">Drosophila mojavensis</name>
    <name type="common">Fruit fly</name>
    <dbReference type="NCBI Taxonomy" id="7230"/>
    <lineage>
        <taxon>Eukaryota</taxon>
        <taxon>Metazoa</taxon>
        <taxon>Ecdysozoa</taxon>
        <taxon>Arthropoda</taxon>
        <taxon>Hexapoda</taxon>
        <taxon>Insecta</taxon>
        <taxon>Pterygota</taxon>
        <taxon>Neoptera</taxon>
        <taxon>Endopterygota</taxon>
        <taxon>Diptera</taxon>
        <taxon>Brachycera</taxon>
        <taxon>Muscomorpha</taxon>
        <taxon>Ephydroidea</taxon>
        <taxon>Drosophilidae</taxon>
        <taxon>Drosophila</taxon>
    </lineage>
</organism>
<proteinExistence type="predicted"/>
<keyword evidence="2" id="KW-0472">Membrane</keyword>
<dbReference type="AlphaFoldDB" id="B4KUU0"/>
<dbReference type="eggNOG" id="ENOG502TCBH">
    <property type="taxonomic scope" value="Eukaryota"/>
</dbReference>
<evidence type="ECO:0000256" key="2">
    <source>
        <dbReference type="SAM" id="Phobius"/>
    </source>
</evidence>
<evidence type="ECO:0000313" key="3">
    <source>
        <dbReference type="EMBL" id="EDW19346.1"/>
    </source>
</evidence>
<feature type="region of interest" description="Disordered" evidence="1">
    <location>
        <begin position="550"/>
        <end position="736"/>
    </location>
</feature>
<reference evidence="3 4" key="1">
    <citation type="journal article" date="2007" name="Nature">
        <title>Evolution of genes and genomes on the Drosophila phylogeny.</title>
        <authorList>
            <consortium name="Drosophila 12 Genomes Consortium"/>
            <person name="Clark A.G."/>
            <person name="Eisen M.B."/>
            <person name="Smith D.R."/>
            <person name="Bergman C.M."/>
            <person name="Oliver B."/>
            <person name="Markow T.A."/>
            <person name="Kaufman T.C."/>
            <person name="Kellis M."/>
            <person name="Gelbart W."/>
            <person name="Iyer V.N."/>
            <person name="Pollard D.A."/>
            <person name="Sackton T.B."/>
            <person name="Larracuente A.M."/>
            <person name="Singh N.D."/>
            <person name="Abad J.P."/>
            <person name="Abt D.N."/>
            <person name="Adryan B."/>
            <person name="Aguade M."/>
            <person name="Akashi H."/>
            <person name="Anderson W.W."/>
            <person name="Aquadro C.F."/>
            <person name="Ardell D.H."/>
            <person name="Arguello R."/>
            <person name="Artieri C.G."/>
            <person name="Barbash D.A."/>
            <person name="Barker D."/>
            <person name="Barsanti P."/>
            <person name="Batterham P."/>
            <person name="Batzoglou S."/>
            <person name="Begun D."/>
            <person name="Bhutkar A."/>
            <person name="Blanco E."/>
            <person name="Bosak S.A."/>
            <person name="Bradley R.K."/>
            <person name="Brand A.D."/>
            <person name="Brent M.R."/>
            <person name="Brooks A.N."/>
            <person name="Brown R.H."/>
            <person name="Butlin R.K."/>
            <person name="Caggese C."/>
            <person name="Calvi B.R."/>
            <person name="Bernardo de Carvalho A."/>
            <person name="Caspi A."/>
            <person name="Castrezana S."/>
            <person name="Celniker S.E."/>
            <person name="Chang J.L."/>
            <person name="Chapple C."/>
            <person name="Chatterji S."/>
            <person name="Chinwalla A."/>
            <person name="Civetta A."/>
            <person name="Clifton S.W."/>
            <person name="Comeron J.M."/>
            <person name="Costello J.C."/>
            <person name="Coyne J.A."/>
            <person name="Daub J."/>
            <person name="David R.G."/>
            <person name="Delcher A.L."/>
            <person name="Delehaunty K."/>
            <person name="Do C.B."/>
            <person name="Ebling H."/>
            <person name="Edwards K."/>
            <person name="Eickbush T."/>
            <person name="Evans J.D."/>
            <person name="Filipski A."/>
            <person name="Findeiss S."/>
            <person name="Freyhult E."/>
            <person name="Fulton L."/>
            <person name="Fulton R."/>
            <person name="Garcia A.C."/>
            <person name="Gardiner A."/>
            <person name="Garfield D.A."/>
            <person name="Garvin B.E."/>
            <person name="Gibson G."/>
            <person name="Gilbert D."/>
            <person name="Gnerre S."/>
            <person name="Godfrey J."/>
            <person name="Good R."/>
            <person name="Gotea V."/>
            <person name="Gravely B."/>
            <person name="Greenberg A.J."/>
            <person name="Griffiths-Jones S."/>
            <person name="Gross S."/>
            <person name="Guigo R."/>
            <person name="Gustafson E.A."/>
            <person name="Haerty W."/>
            <person name="Hahn M.W."/>
            <person name="Halligan D.L."/>
            <person name="Halpern A.L."/>
            <person name="Halter G.M."/>
            <person name="Han M.V."/>
            <person name="Heger A."/>
            <person name="Hillier L."/>
            <person name="Hinrichs A.S."/>
            <person name="Holmes I."/>
            <person name="Hoskins R.A."/>
            <person name="Hubisz M.J."/>
            <person name="Hultmark D."/>
            <person name="Huntley M.A."/>
            <person name="Jaffe D.B."/>
            <person name="Jagadeeshan S."/>
            <person name="Jeck W.R."/>
            <person name="Johnson J."/>
            <person name="Jones C.D."/>
            <person name="Jordan W.C."/>
            <person name="Karpen G.H."/>
            <person name="Kataoka E."/>
            <person name="Keightley P.D."/>
            <person name="Kheradpour P."/>
            <person name="Kirkness E.F."/>
            <person name="Koerich L.B."/>
            <person name="Kristiansen K."/>
            <person name="Kudrna D."/>
            <person name="Kulathinal R.J."/>
            <person name="Kumar S."/>
            <person name="Kwok R."/>
            <person name="Lander E."/>
            <person name="Langley C.H."/>
            <person name="Lapoint R."/>
            <person name="Lazzaro B.P."/>
            <person name="Lee S.J."/>
            <person name="Levesque L."/>
            <person name="Li R."/>
            <person name="Lin C.F."/>
            <person name="Lin M.F."/>
            <person name="Lindblad-Toh K."/>
            <person name="Llopart A."/>
            <person name="Long M."/>
            <person name="Low L."/>
            <person name="Lozovsky E."/>
            <person name="Lu J."/>
            <person name="Luo M."/>
            <person name="Machado C.A."/>
            <person name="Makalowski W."/>
            <person name="Marzo M."/>
            <person name="Matsuda M."/>
            <person name="Matzkin L."/>
            <person name="McAllister B."/>
            <person name="McBride C.S."/>
            <person name="McKernan B."/>
            <person name="McKernan K."/>
            <person name="Mendez-Lago M."/>
            <person name="Minx P."/>
            <person name="Mollenhauer M.U."/>
            <person name="Montooth K."/>
            <person name="Mount S.M."/>
            <person name="Mu X."/>
            <person name="Myers E."/>
            <person name="Negre B."/>
            <person name="Newfeld S."/>
            <person name="Nielsen R."/>
            <person name="Noor M.A."/>
            <person name="O'Grady P."/>
            <person name="Pachter L."/>
            <person name="Papaceit M."/>
            <person name="Parisi M.J."/>
            <person name="Parisi M."/>
            <person name="Parts L."/>
            <person name="Pedersen J.S."/>
            <person name="Pesole G."/>
            <person name="Phillippy A.M."/>
            <person name="Ponting C.P."/>
            <person name="Pop M."/>
            <person name="Porcelli D."/>
            <person name="Powell J.R."/>
            <person name="Prohaska S."/>
            <person name="Pruitt K."/>
            <person name="Puig M."/>
            <person name="Quesneville H."/>
            <person name="Ram K.R."/>
            <person name="Rand D."/>
            <person name="Rasmussen M.D."/>
            <person name="Reed L.K."/>
            <person name="Reenan R."/>
            <person name="Reily A."/>
            <person name="Remington K.A."/>
            <person name="Rieger T.T."/>
            <person name="Ritchie M.G."/>
            <person name="Robin C."/>
            <person name="Rogers Y.H."/>
            <person name="Rohde C."/>
            <person name="Rozas J."/>
            <person name="Rubenfield M.J."/>
            <person name="Ruiz A."/>
            <person name="Russo S."/>
            <person name="Salzberg S.L."/>
            <person name="Sanchez-Gracia A."/>
            <person name="Saranga D.J."/>
            <person name="Sato H."/>
            <person name="Schaeffer S.W."/>
            <person name="Schatz M.C."/>
            <person name="Schlenke T."/>
            <person name="Schwartz R."/>
            <person name="Segarra C."/>
            <person name="Singh R.S."/>
            <person name="Sirot L."/>
            <person name="Sirota M."/>
            <person name="Sisneros N.B."/>
            <person name="Smith C.D."/>
            <person name="Smith T.F."/>
            <person name="Spieth J."/>
            <person name="Stage D.E."/>
            <person name="Stark A."/>
            <person name="Stephan W."/>
            <person name="Strausberg R.L."/>
            <person name="Strempel S."/>
            <person name="Sturgill D."/>
            <person name="Sutton G."/>
            <person name="Sutton G.G."/>
            <person name="Tao W."/>
            <person name="Teichmann S."/>
            <person name="Tobari Y.N."/>
            <person name="Tomimura Y."/>
            <person name="Tsolas J.M."/>
            <person name="Valente V.L."/>
            <person name="Venter E."/>
            <person name="Venter J.C."/>
            <person name="Vicario S."/>
            <person name="Vieira F.G."/>
            <person name="Vilella A.J."/>
            <person name="Villasante A."/>
            <person name="Walenz B."/>
            <person name="Wang J."/>
            <person name="Wasserman M."/>
            <person name="Watts T."/>
            <person name="Wilson D."/>
            <person name="Wilson R.K."/>
            <person name="Wing R.A."/>
            <person name="Wolfner M.F."/>
            <person name="Wong A."/>
            <person name="Wong G.K."/>
            <person name="Wu C.I."/>
            <person name="Wu G."/>
            <person name="Yamamoto D."/>
            <person name="Yang H.P."/>
            <person name="Yang S.P."/>
            <person name="Yorke J.A."/>
            <person name="Yoshida K."/>
            <person name="Zdobnov E."/>
            <person name="Zhang P."/>
            <person name="Zhang Y."/>
            <person name="Zimin A.V."/>
            <person name="Baldwin J."/>
            <person name="Abdouelleil A."/>
            <person name="Abdulkadir J."/>
            <person name="Abebe A."/>
            <person name="Abera B."/>
            <person name="Abreu J."/>
            <person name="Acer S.C."/>
            <person name="Aftuck L."/>
            <person name="Alexander A."/>
            <person name="An P."/>
            <person name="Anderson E."/>
            <person name="Anderson S."/>
            <person name="Arachi H."/>
            <person name="Azer M."/>
            <person name="Bachantsang P."/>
            <person name="Barry A."/>
            <person name="Bayul T."/>
            <person name="Berlin A."/>
            <person name="Bessette D."/>
            <person name="Bloom T."/>
            <person name="Blye J."/>
            <person name="Boguslavskiy L."/>
            <person name="Bonnet C."/>
            <person name="Boukhgalter B."/>
            <person name="Bourzgui I."/>
            <person name="Brown A."/>
            <person name="Cahill P."/>
            <person name="Channer S."/>
            <person name="Cheshatsang Y."/>
            <person name="Chuda L."/>
            <person name="Citroen M."/>
            <person name="Collymore A."/>
            <person name="Cooke P."/>
            <person name="Costello M."/>
            <person name="D'Aco K."/>
            <person name="Daza R."/>
            <person name="De Haan G."/>
            <person name="DeGray S."/>
            <person name="DeMaso C."/>
            <person name="Dhargay N."/>
            <person name="Dooley K."/>
            <person name="Dooley E."/>
            <person name="Doricent M."/>
            <person name="Dorje P."/>
            <person name="Dorjee K."/>
            <person name="Dupes A."/>
            <person name="Elong R."/>
            <person name="Falk J."/>
            <person name="Farina A."/>
            <person name="Faro S."/>
            <person name="Ferguson D."/>
            <person name="Fisher S."/>
            <person name="Foley C.D."/>
            <person name="Franke A."/>
            <person name="Friedrich D."/>
            <person name="Gadbois L."/>
            <person name="Gearin G."/>
            <person name="Gearin C.R."/>
            <person name="Giannoukos G."/>
            <person name="Goode T."/>
            <person name="Graham J."/>
            <person name="Grandbois E."/>
            <person name="Grewal S."/>
            <person name="Gyaltsen K."/>
            <person name="Hafez N."/>
            <person name="Hagos B."/>
            <person name="Hall J."/>
            <person name="Henson C."/>
            <person name="Hollinger A."/>
            <person name="Honan T."/>
            <person name="Huard M.D."/>
            <person name="Hughes L."/>
            <person name="Hurhula B."/>
            <person name="Husby M.E."/>
            <person name="Kamat A."/>
            <person name="Kanga B."/>
            <person name="Kashin S."/>
            <person name="Khazanovich D."/>
            <person name="Kisner P."/>
            <person name="Lance K."/>
            <person name="Lara M."/>
            <person name="Lee W."/>
            <person name="Lennon N."/>
            <person name="Letendre F."/>
            <person name="LeVine R."/>
            <person name="Lipovsky A."/>
            <person name="Liu X."/>
            <person name="Liu J."/>
            <person name="Liu S."/>
            <person name="Lokyitsang T."/>
            <person name="Lokyitsang Y."/>
            <person name="Lubonja R."/>
            <person name="Lui A."/>
            <person name="MacDonald P."/>
            <person name="Magnisalis V."/>
            <person name="Maru K."/>
            <person name="Matthews C."/>
            <person name="McCusker W."/>
            <person name="McDonough S."/>
            <person name="Mehta T."/>
            <person name="Meldrim J."/>
            <person name="Meneus L."/>
            <person name="Mihai O."/>
            <person name="Mihalev A."/>
            <person name="Mihova T."/>
            <person name="Mittelman R."/>
            <person name="Mlenga V."/>
            <person name="Montmayeur A."/>
            <person name="Mulrain L."/>
            <person name="Navidi A."/>
            <person name="Naylor J."/>
            <person name="Negash T."/>
            <person name="Nguyen T."/>
            <person name="Nguyen N."/>
            <person name="Nicol R."/>
            <person name="Norbu C."/>
            <person name="Norbu N."/>
            <person name="Novod N."/>
            <person name="O'Neill B."/>
            <person name="Osman S."/>
            <person name="Markiewicz E."/>
            <person name="Oyono O.L."/>
            <person name="Patti C."/>
            <person name="Phunkhang P."/>
            <person name="Pierre F."/>
            <person name="Priest M."/>
            <person name="Raghuraman S."/>
            <person name="Rege F."/>
            <person name="Reyes R."/>
            <person name="Rise C."/>
            <person name="Rogov P."/>
            <person name="Ross K."/>
            <person name="Ryan E."/>
            <person name="Settipalli S."/>
            <person name="Shea T."/>
            <person name="Sherpa N."/>
            <person name="Shi L."/>
            <person name="Shih D."/>
            <person name="Sparrow T."/>
            <person name="Spaulding J."/>
            <person name="Stalker J."/>
            <person name="Stange-Thomann N."/>
            <person name="Stavropoulos S."/>
            <person name="Stone C."/>
            <person name="Strader C."/>
            <person name="Tesfaye S."/>
            <person name="Thomson T."/>
            <person name="Thoulutsang Y."/>
            <person name="Thoulutsang D."/>
            <person name="Topham K."/>
            <person name="Topping I."/>
            <person name="Tsamla T."/>
            <person name="Vassiliev H."/>
            <person name="Vo A."/>
            <person name="Wangchuk T."/>
            <person name="Wangdi T."/>
            <person name="Weiand M."/>
            <person name="Wilkinson J."/>
            <person name="Wilson A."/>
            <person name="Yadav S."/>
            <person name="Young G."/>
            <person name="Yu Q."/>
            <person name="Zembek L."/>
            <person name="Zhong D."/>
            <person name="Zimmer A."/>
            <person name="Zwirko Z."/>
            <person name="Jaffe D.B."/>
            <person name="Alvarez P."/>
            <person name="Brockman W."/>
            <person name="Butler J."/>
            <person name="Chin C."/>
            <person name="Gnerre S."/>
            <person name="Grabherr M."/>
            <person name="Kleber M."/>
            <person name="Mauceli E."/>
            <person name="MacCallum I."/>
        </authorList>
    </citation>
    <scope>NUCLEOTIDE SEQUENCE [LARGE SCALE GENOMIC DNA]</scope>
    <source>
        <strain evidence="4">Tucson 15081-1352.22</strain>
    </source>
</reference>
<dbReference type="FunCoup" id="B4KUU0">
    <property type="interactions" value="14"/>
</dbReference>
<feature type="compositionally biased region" description="Acidic residues" evidence="1">
    <location>
        <begin position="643"/>
        <end position="652"/>
    </location>
</feature>
<dbReference type="OrthoDB" id="7969881at2759"/>
<feature type="compositionally biased region" description="Polar residues" evidence="1">
    <location>
        <begin position="630"/>
        <end position="642"/>
    </location>
</feature>
<dbReference type="KEGG" id="dmo:Dmoj_GI13729"/>
<feature type="compositionally biased region" description="Basic and acidic residues" evidence="1">
    <location>
        <begin position="285"/>
        <end position="311"/>
    </location>
</feature>
<evidence type="ECO:0000313" key="4">
    <source>
        <dbReference type="Proteomes" id="UP000009192"/>
    </source>
</evidence>
<sequence length="736" mass="82265">MAQLTYVGQGQQAALGPLASSIMLLMSLVLALLGIKIWGFRRRLTFDSNSSSSGRSSTRTAQQQPQTAPRYAAYESQVNGTDNAVHGVFRQRNTEEFESAGPTNSTAKKYLAVSVPNLQLNSLAPYEYKEETSIPELSVPTTRRPQPETARRRRHREARSSSYDYYLAPPTRQPPAPPIALEAAEPPSQLDIPDFDHFAEKYKLISVKATSDEAKEANKSEITTKERGRYIKYEQVDDVPELLTPDDDQVGAAISVAAQVHQSATVAQRNSLLKPESEPETEPEPEPKIEPQPKIDSKLEPQSKRDVEPLELEHTESAFVVEIIAGTPESADQTEPVIARNLFADLELPHHVEDVEFERIRSSYEMNEADILDMQADFTGLQNELPAPGSPPGFGKTIDDDWENFENLESVATAGQRSWSMIELPRTERSKIASDLENVVQEDSLFRELELMAHSNEIRAQRAANTSEPPPYDMRSPASPNLPDYESLMQLEVSRTNRKLPNYEDVVGKGSTPKYVSSIEDMFVELQVNGNSPRLDTEVNDFDKLCEELDIPPLPMPARRTPQPAPRVSKPTTLNVRGHAAPLNCYEPEELPSSSSSEEELEQIPAPPPPQPAKRKTRTLKVRFDVENLQYYQSAEVPSSTESDTEFDSAEDQSERETLPPRATQRLITLLPEEPESPNAERDGNVPKLFSSQISQEDSDDELFGRAIRQHRSMTEALRPVTGIDHTTQSERTTEA</sequence>
<dbReference type="HOGENOM" id="CLU_377788_0_0_1"/>
<protein>
    <submittedName>
        <fullName evidence="3">Uncharacterized protein</fullName>
    </submittedName>
</protein>
<dbReference type="PhylomeDB" id="B4KUU0"/>
<name>B4KUU0_DROMO</name>
<feature type="region of interest" description="Disordered" evidence="1">
    <location>
        <begin position="48"/>
        <end position="70"/>
    </location>
</feature>
<dbReference type="Proteomes" id="UP000009192">
    <property type="component" value="Unassembled WGS sequence"/>
</dbReference>
<dbReference type="EMBL" id="CH933809">
    <property type="protein sequence ID" value="EDW19346.1"/>
    <property type="molecule type" value="Genomic_DNA"/>
</dbReference>
<feature type="region of interest" description="Disordered" evidence="1">
    <location>
        <begin position="265"/>
        <end position="311"/>
    </location>
</feature>
<accession>B4KUU0</accession>